<gene>
    <name evidence="7" type="ORF">D6C00_04900</name>
</gene>
<dbReference type="Gene3D" id="3.30.1330.60">
    <property type="entry name" value="OmpA-like domain"/>
    <property type="match status" value="1"/>
</dbReference>
<organism evidence="7 8">
    <name type="scientific">Thiohalobacter thiocyanaticus</name>
    <dbReference type="NCBI Taxonomy" id="585455"/>
    <lineage>
        <taxon>Bacteria</taxon>
        <taxon>Pseudomonadati</taxon>
        <taxon>Pseudomonadota</taxon>
        <taxon>Gammaproteobacteria</taxon>
        <taxon>Thiohalobacterales</taxon>
        <taxon>Thiohalobacteraceae</taxon>
        <taxon>Thiohalobacter</taxon>
    </lineage>
</organism>
<dbReference type="RefSeq" id="WP_125180565.1">
    <property type="nucleotide sequence ID" value="NZ_QZMU01000001.1"/>
</dbReference>
<dbReference type="PANTHER" id="PTHR30329:SF21">
    <property type="entry name" value="LIPOPROTEIN YIAD-RELATED"/>
    <property type="match status" value="1"/>
</dbReference>
<dbReference type="InterPro" id="IPR006690">
    <property type="entry name" value="OMPA-like_CS"/>
</dbReference>
<feature type="domain" description="OmpA-like" evidence="6">
    <location>
        <begin position="177"/>
        <end position="294"/>
    </location>
</feature>
<proteinExistence type="predicted"/>
<sequence>MKTFTTQYIKHGTVFAGLAFLSLVITSCAVAPASPEGATQVRSKLTALQNDPDLADRARVEIREAEAAVRIAEQPLPEADAALASHRLYIADRKVAIAEARAATRYAEDQRAQLGEERDEARLEARTREVGKARADASRARSAAEAAQISEQEGVAVAARQAEEYQRRIDALQAEITDRGVVLTLGDVLFATGSAELQAGANSNLNKLVNFLRQYPERRVQIEGHTDNVGSTEYNQGLSQRRADSVRYYLEQQGIASQRLSASGIGMDRPVANNDTATGRQQNRRVEIVIENPQP</sequence>
<keyword evidence="3" id="KW-0998">Cell outer membrane</keyword>
<keyword evidence="2 4" id="KW-0472">Membrane</keyword>
<dbReference type="InterPro" id="IPR036737">
    <property type="entry name" value="OmpA-like_sf"/>
</dbReference>
<dbReference type="PROSITE" id="PS51123">
    <property type="entry name" value="OMPA_2"/>
    <property type="match status" value="1"/>
</dbReference>
<dbReference type="CDD" id="cd07185">
    <property type="entry name" value="OmpA_C-like"/>
    <property type="match status" value="1"/>
</dbReference>
<evidence type="ECO:0000256" key="4">
    <source>
        <dbReference type="PROSITE-ProRule" id="PRU00473"/>
    </source>
</evidence>
<protein>
    <submittedName>
        <fullName evidence="7">DUF4398 domain-containing protein</fullName>
    </submittedName>
</protein>
<evidence type="ECO:0000259" key="6">
    <source>
        <dbReference type="PROSITE" id="PS51123"/>
    </source>
</evidence>
<dbReference type="SUPFAM" id="SSF103088">
    <property type="entry name" value="OmpA-like"/>
    <property type="match status" value="1"/>
</dbReference>
<feature type="chain" id="PRO_5018981905" evidence="5">
    <location>
        <begin position="34"/>
        <end position="295"/>
    </location>
</feature>
<dbReference type="PROSITE" id="PS51257">
    <property type="entry name" value="PROKAR_LIPOPROTEIN"/>
    <property type="match status" value="1"/>
</dbReference>
<keyword evidence="8" id="KW-1185">Reference proteome</keyword>
<dbReference type="PANTHER" id="PTHR30329">
    <property type="entry name" value="STATOR ELEMENT OF FLAGELLAR MOTOR COMPLEX"/>
    <property type="match status" value="1"/>
</dbReference>
<dbReference type="Proteomes" id="UP000287798">
    <property type="component" value="Unassembled WGS sequence"/>
</dbReference>
<evidence type="ECO:0000313" key="7">
    <source>
        <dbReference type="EMBL" id="RRQ21340.1"/>
    </source>
</evidence>
<dbReference type="InterPro" id="IPR006665">
    <property type="entry name" value="OmpA-like"/>
</dbReference>
<dbReference type="OrthoDB" id="9782229at2"/>
<evidence type="ECO:0000256" key="5">
    <source>
        <dbReference type="SAM" id="SignalP"/>
    </source>
</evidence>
<feature type="signal peptide" evidence="5">
    <location>
        <begin position="1"/>
        <end position="33"/>
    </location>
</feature>
<evidence type="ECO:0000313" key="8">
    <source>
        <dbReference type="Proteomes" id="UP000287798"/>
    </source>
</evidence>
<dbReference type="EMBL" id="QZMU01000001">
    <property type="protein sequence ID" value="RRQ21340.1"/>
    <property type="molecule type" value="Genomic_DNA"/>
</dbReference>
<comment type="subcellular location">
    <subcellularLocation>
        <location evidence="1">Cell outer membrane</location>
    </subcellularLocation>
</comment>
<dbReference type="GO" id="GO:0009279">
    <property type="term" value="C:cell outer membrane"/>
    <property type="evidence" value="ECO:0007669"/>
    <property type="project" value="UniProtKB-SubCell"/>
</dbReference>
<accession>A0A426QHX5</accession>
<dbReference type="InterPro" id="IPR006664">
    <property type="entry name" value="OMP_bac"/>
</dbReference>
<dbReference type="InterPro" id="IPR050330">
    <property type="entry name" value="Bact_OuterMem_StrucFunc"/>
</dbReference>
<evidence type="ECO:0000256" key="3">
    <source>
        <dbReference type="ARBA" id="ARBA00023237"/>
    </source>
</evidence>
<dbReference type="PRINTS" id="PR01021">
    <property type="entry name" value="OMPADOMAIN"/>
</dbReference>
<comment type="caution">
    <text evidence="7">The sequence shown here is derived from an EMBL/GenBank/DDBJ whole genome shotgun (WGS) entry which is preliminary data.</text>
</comment>
<dbReference type="PROSITE" id="PS01068">
    <property type="entry name" value="OMPA_1"/>
    <property type="match status" value="1"/>
</dbReference>
<dbReference type="PRINTS" id="PR01023">
    <property type="entry name" value="NAFLGMOTY"/>
</dbReference>
<keyword evidence="5" id="KW-0732">Signal</keyword>
<evidence type="ECO:0000256" key="1">
    <source>
        <dbReference type="ARBA" id="ARBA00004442"/>
    </source>
</evidence>
<dbReference type="Pfam" id="PF00691">
    <property type="entry name" value="OmpA"/>
    <property type="match status" value="1"/>
</dbReference>
<reference evidence="7 8" key="1">
    <citation type="journal article" date="2010" name="Int. J. Syst. Evol. Microbiol.">
        <title>Thiohalobacter thiocyanaticus gen. nov., sp. nov., a moderately halophilic, sulfur-oxidizing gammaproteobacterium from hypersaline lakes, that utilizes thiocyanate.</title>
        <authorList>
            <person name="Sorokin D.Y."/>
            <person name="Kovaleva O.L."/>
            <person name="Tourova T.P."/>
            <person name="Muyzer G."/>
        </authorList>
    </citation>
    <scope>NUCLEOTIDE SEQUENCE [LARGE SCALE GENOMIC DNA]</scope>
    <source>
        <strain evidence="7 8">Hrh1</strain>
    </source>
</reference>
<evidence type="ECO:0000256" key="2">
    <source>
        <dbReference type="ARBA" id="ARBA00023136"/>
    </source>
</evidence>
<name>A0A426QHX5_9GAMM</name>
<dbReference type="AlphaFoldDB" id="A0A426QHX5"/>